<dbReference type="Proteomes" id="UP000054321">
    <property type="component" value="Unassembled WGS sequence"/>
</dbReference>
<gene>
    <name evidence="2" type="ORF">OIDMADRAFT_61380</name>
</gene>
<name>A0A0C3GC59_OIDMZ</name>
<sequence>MSATVVINTRKLRYTGGAVAAFKAGGVDANLRTHDKCEDNNCLGEINGNKSHQASSKRVWLESGEDTRPPQPAKGRHIGTYALTTEVAPWVKKALASYQPTDEVLELVKPFATEFHEMIANEKKSSAGLHDIDAIELTYQCTLEICAAILLAADATDDPANLSLQLHASRAGGDDHFKSWGRLLTNLECDPPIIVQFPFYLLMCQSFTFEPNWHKEDYVYSALTGVDWAKGNNKFNDRLAAFETLARASVPTLDDAKSGEDRCFWRIALAYLRAMNDCENAKSFKTPRTAPIKHGLHPDLVIIARAFDTIGSAYMCRDGAAWLDDEGIDSLIGSALPNDVMDLHTDVFTGETRNLLRLLYPPGNSISQAMRTTSTVLSSMLCEIFRGHHRAWKHNREDARISSTSPPYSFSRARHRRIFETLELYINKYPQFWEWTWEIYRMAKCQITEAGIAEPLICGLKRAATQGELPESPANQFFQLWYDMVEDGSAQLAKKQPLGVNEDLAPIVRDIHSLWHQQLLDDTKKPGWGRDFDYKSDMLLGDAGEILARRDGISDDAYKFTVAYGRLSMSLPYIAYHTVDAIIMAFEAIPSA</sequence>
<organism evidence="2 3">
    <name type="scientific">Oidiodendron maius (strain Zn)</name>
    <dbReference type="NCBI Taxonomy" id="913774"/>
    <lineage>
        <taxon>Eukaryota</taxon>
        <taxon>Fungi</taxon>
        <taxon>Dikarya</taxon>
        <taxon>Ascomycota</taxon>
        <taxon>Pezizomycotina</taxon>
        <taxon>Leotiomycetes</taxon>
        <taxon>Leotiomycetes incertae sedis</taxon>
        <taxon>Myxotrichaceae</taxon>
        <taxon>Oidiodendron</taxon>
    </lineage>
</organism>
<evidence type="ECO:0000313" key="3">
    <source>
        <dbReference type="Proteomes" id="UP000054321"/>
    </source>
</evidence>
<dbReference type="OrthoDB" id="4216719at2759"/>
<accession>A0A0C3GC59</accession>
<evidence type="ECO:0000256" key="1">
    <source>
        <dbReference type="SAM" id="MobiDB-lite"/>
    </source>
</evidence>
<proteinExistence type="predicted"/>
<dbReference type="AlphaFoldDB" id="A0A0C3GC59"/>
<protein>
    <submittedName>
        <fullName evidence="2">Uncharacterized protein</fullName>
    </submittedName>
</protein>
<reference evidence="3" key="2">
    <citation type="submission" date="2015-01" db="EMBL/GenBank/DDBJ databases">
        <title>Evolutionary Origins and Diversification of the Mycorrhizal Mutualists.</title>
        <authorList>
            <consortium name="DOE Joint Genome Institute"/>
            <consortium name="Mycorrhizal Genomics Consortium"/>
            <person name="Kohler A."/>
            <person name="Kuo A."/>
            <person name="Nagy L.G."/>
            <person name="Floudas D."/>
            <person name="Copeland A."/>
            <person name="Barry K.W."/>
            <person name="Cichocki N."/>
            <person name="Veneault-Fourrey C."/>
            <person name="LaButti K."/>
            <person name="Lindquist E.A."/>
            <person name="Lipzen A."/>
            <person name="Lundell T."/>
            <person name="Morin E."/>
            <person name="Murat C."/>
            <person name="Riley R."/>
            <person name="Ohm R."/>
            <person name="Sun H."/>
            <person name="Tunlid A."/>
            <person name="Henrissat B."/>
            <person name="Grigoriev I.V."/>
            <person name="Hibbett D.S."/>
            <person name="Martin F."/>
        </authorList>
    </citation>
    <scope>NUCLEOTIDE SEQUENCE [LARGE SCALE GENOMIC DNA]</scope>
    <source>
        <strain evidence="3">Zn</strain>
    </source>
</reference>
<feature type="region of interest" description="Disordered" evidence="1">
    <location>
        <begin position="47"/>
        <end position="76"/>
    </location>
</feature>
<dbReference type="EMBL" id="KN832893">
    <property type="protein sequence ID" value="KIM93740.1"/>
    <property type="molecule type" value="Genomic_DNA"/>
</dbReference>
<dbReference type="HOGENOM" id="CLU_432161_0_0_1"/>
<keyword evidence="3" id="KW-1185">Reference proteome</keyword>
<evidence type="ECO:0000313" key="2">
    <source>
        <dbReference type="EMBL" id="KIM93740.1"/>
    </source>
</evidence>
<reference evidence="2 3" key="1">
    <citation type="submission" date="2014-04" db="EMBL/GenBank/DDBJ databases">
        <authorList>
            <consortium name="DOE Joint Genome Institute"/>
            <person name="Kuo A."/>
            <person name="Martino E."/>
            <person name="Perotto S."/>
            <person name="Kohler A."/>
            <person name="Nagy L.G."/>
            <person name="Floudas D."/>
            <person name="Copeland A."/>
            <person name="Barry K.W."/>
            <person name="Cichocki N."/>
            <person name="Veneault-Fourrey C."/>
            <person name="LaButti K."/>
            <person name="Lindquist E.A."/>
            <person name="Lipzen A."/>
            <person name="Lundell T."/>
            <person name="Morin E."/>
            <person name="Murat C."/>
            <person name="Sun H."/>
            <person name="Tunlid A."/>
            <person name="Henrissat B."/>
            <person name="Grigoriev I.V."/>
            <person name="Hibbett D.S."/>
            <person name="Martin F."/>
            <person name="Nordberg H.P."/>
            <person name="Cantor M.N."/>
            <person name="Hua S.X."/>
        </authorList>
    </citation>
    <scope>NUCLEOTIDE SEQUENCE [LARGE SCALE GENOMIC DNA]</scope>
    <source>
        <strain evidence="2 3">Zn</strain>
    </source>
</reference>
<dbReference type="InParanoid" id="A0A0C3GC59"/>